<proteinExistence type="predicted"/>
<keyword evidence="1" id="KW-0732">Signal</keyword>
<dbReference type="Proteomes" id="UP000315010">
    <property type="component" value="Unassembled WGS sequence"/>
</dbReference>
<feature type="signal peptide" evidence="1">
    <location>
        <begin position="1"/>
        <end position="21"/>
    </location>
</feature>
<name>A0A5C5ZBC2_9BACT</name>
<evidence type="ECO:0000313" key="2">
    <source>
        <dbReference type="EMBL" id="TWT84446.1"/>
    </source>
</evidence>
<feature type="chain" id="PRO_5022661408" evidence="1">
    <location>
        <begin position="22"/>
        <end position="111"/>
    </location>
</feature>
<organism evidence="2 3">
    <name type="scientific">Novipirellula herctigrandis</name>
    <dbReference type="NCBI Taxonomy" id="2527986"/>
    <lineage>
        <taxon>Bacteria</taxon>
        <taxon>Pseudomonadati</taxon>
        <taxon>Planctomycetota</taxon>
        <taxon>Planctomycetia</taxon>
        <taxon>Pirellulales</taxon>
        <taxon>Pirellulaceae</taxon>
        <taxon>Novipirellula</taxon>
    </lineage>
</organism>
<protein>
    <submittedName>
        <fullName evidence="2">Uncharacterized protein</fullName>
    </submittedName>
</protein>
<evidence type="ECO:0000256" key="1">
    <source>
        <dbReference type="SAM" id="SignalP"/>
    </source>
</evidence>
<keyword evidence="3" id="KW-1185">Reference proteome</keyword>
<gene>
    <name evidence="2" type="ORF">CA13_59240</name>
</gene>
<sequence precursor="true">MRVAAKWLKVSVLIACLIQNASVLWSGRESANWWARAIKYSQTCHLNLPIAIPLHGKAVYQFSSNRSVVRHREITAGTEVVRSVGEPISINRVIPIQNCERDKSRIEFGRR</sequence>
<evidence type="ECO:0000313" key="3">
    <source>
        <dbReference type="Proteomes" id="UP000315010"/>
    </source>
</evidence>
<comment type="caution">
    <text evidence="2">The sequence shown here is derived from an EMBL/GenBank/DDBJ whole genome shotgun (WGS) entry which is preliminary data.</text>
</comment>
<reference evidence="2 3" key="1">
    <citation type="submission" date="2019-02" db="EMBL/GenBank/DDBJ databases">
        <title>Deep-cultivation of Planctomycetes and their phenomic and genomic characterization uncovers novel biology.</title>
        <authorList>
            <person name="Wiegand S."/>
            <person name="Jogler M."/>
            <person name="Boedeker C."/>
            <person name="Pinto D."/>
            <person name="Vollmers J."/>
            <person name="Rivas-Marin E."/>
            <person name="Kohn T."/>
            <person name="Peeters S.H."/>
            <person name="Heuer A."/>
            <person name="Rast P."/>
            <person name="Oberbeckmann S."/>
            <person name="Bunk B."/>
            <person name="Jeske O."/>
            <person name="Meyerdierks A."/>
            <person name="Storesund J.E."/>
            <person name="Kallscheuer N."/>
            <person name="Luecker S."/>
            <person name="Lage O.M."/>
            <person name="Pohl T."/>
            <person name="Merkel B.J."/>
            <person name="Hornburger P."/>
            <person name="Mueller R.-W."/>
            <person name="Bruemmer F."/>
            <person name="Labrenz M."/>
            <person name="Spormann A.M."/>
            <person name="Op Den Camp H."/>
            <person name="Overmann J."/>
            <person name="Amann R."/>
            <person name="Jetten M.S.M."/>
            <person name="Mascher T."/>
            <person name="Medema M.H."/>
            <person name="Devos D.P."/>
            <person name="Kaster A.-K."/>
            <person name="Ovreas L."/>
            <person name="Rohde M."/>
            <person name="Galperin M.Y."/>
            <person name="Jogler C."/>
        </authorList>
    </citation>
    <scope>NUCLEOTIDE SEQUENCE [LARGE SCALE GENOMIC DNA]</scope>
    <source>
        <strain evidence="2 3">CA13</strain>
    </source>
</reference>
<accession>A0A5C5ZBC2</accession>
<dbReference type="EMBL" id="SJPJ01000001">
    <property type="protein sequence ID" value="TWT84446.1"/>
    <property type="molecule type" value="Genomic_DNA"/>
</dbReference>
<dbReference type="AlphaFoldDB" id="A0A5C5ZBC2"/>